<proteinExistence type="predicted"/>
<sequence length="73" mass="7326">MPKARSNQAAVAGENRASDGWGPAARGALGDMGPMVPRGTDTGPGFARTAPPGARQEGVWIAAAGVKNAYGFT</sequence>
<dbReference type="Proteomes" id="UP001499851">
    <property type="component" value="Unassembled WGS sequence"/>
</dbReference>
<dbReference type="EMBL" id="BAAAQF010000024">
    <property type="protein sequence ID" value="GAA1692230.1"/>
    <property type="molecule type" value="Genomic_DNA"/>
</dbReference>
<evidence type="ECO:0000256" key="1">
    <source>
        <dbReference type="SAM" id="MobiDB-lite"/>
    </source>
</evidence>
<accession>A0ABP4TRS8</accession>
<feature type="region of interest" description="Disordered" evidence="1">
    <location>
        <begin position="1"/>
        <end position="56"/>
    </location>
</feature>
<comment type="caution">
    <text evidence="2">The sequence shown here is derived from an EMBL/GenBank/DDBJ whole genome shotgun (WGS) entry which is preliminary data.</text>
</comment>
<evidence type="ECO:0000313" key="3">
    <source>
        <dbReference type="Proteomes" id="UP001499851"/>
    </source>
</evidence>
<gene>
    <name evidence="2" type="ORF">GCM10009830_45010</name>
</gene>
<keyword evidence="3" id="KW-1185">Reference proteome</keyword>
<organism evidence="2 3">
    <name type="scientific">Glycomyces endophyticus</name>
    <dbReference type="NCBI Taxonomy" id="480996"/>
    <lineage>
        <taxon>Bacteria</taxon>
        <taxon>Bacillati</taxon>
        <taxon>Actinomycetota</taxon>
        <taxon>Actinomycetes</taxon>
        <taxon>Glycomycetales</taxon>
        <taxon>Glycomycetaceae</taxon>
        <taxon>Glycomyces</taxon>
    </lineage>
</organism>
<protein>
    <submittedName>
        <fullName evidence="2">Uncharacterized protein</fullName>
    </submittedName>
</protein>
<name>A0ABP4TRS8_9ACTN</name>
<reference evidence="3" key="1">
    <citation type="journal article" date="2019" name="Int. J. Syst. Evol. Microbiol.">
        <title>The Global Catalogue of Microorganisms (GCM) 10K type strain sequencing project: providing services to taxonomists for standard genome sequencing and annotation.</title>
        <authorList>
            <consortium name="The Broad Institute Genomics Platform"/>
            <consortium name="The Broad Institute Genome Sequencing Center for Infectious Disease"/>
            <person name="Wu L."/>
            <person name="Ma J."/>
        </authorList>
    </citation>
    <scope>NUCLEOTIDE SEQUENCE [LARGE SCALE GENOMIC DNA]</scope>
    <source>
        <strain evidence="3">JCM 16001</strain>
    </source>
</reference>
<evidence type="ECO:0000313" key="2">
    <source>
        <dbReference type="EMBL" id="GAA1692230.1"/>
    </source>
</evidence>